<evidence type="ECO:0000256" key="1">
    <source>
        <dbReference type="SAM" id="MobiDB-lite"/>
    </source>
</evidence>
<accession>A0A6J6IJS0</accession>
<feature type="region of interest" description="Disordered" evidence="1">
    <location>
        <begin position="145"/>
        <end position="164"/>
    </location>
</feature>
<proteinExistence type="predicted"/>
<dbReference type="EMBL" id="CAEZWR010000115">
    <property type="protein sequence ID" value="CAB4669469.1"/>
    <property type="molecule type" value="Genomic_DNA"/>
</dbReference>
<dbReference type="Pfam" id="PF14584">
    <property type="entry name" value="DUF4446"/>
    <property type="match status" value="1"/>
</dbReference>
<keyword evidence="2" id="KW-1133">Transmembrane helix</keyword>
<organism evidence="3">
    <name type="scientific">freshwater metagenome</name>
    <dbReference type="NCBI Taxonomy" id="449393"/>
    <lineage>
        <taxon>unclassified sequences</taxon>
        <taxon>metagenomes</taxon>
        <taxon>ecological metagenomes</taxon>
    </lineage>
</organism>
<name>A0A6J6IJS0_9ZZZZ</name>
<protein>
    <submittedName>
        <fullName evidence="3">Unannotated protein</fullName>
    </submittedName>
</protein>
<dbReference type="AlphaFoldDB" id="A0A6J6IJS0"/>
<evidence type="ECO:0000313" key="5">
    <source>
        <dbReference type="EMBL" id="CAB4916643.1"/>
    </source>
</evidence>
<sequence length="164" mass="17675">MNIDTSAMSVLVIVALILGVLGLGVGAFALVRLSHIHRSLALLQATEGRETFVDVVARTISEFHDLRDEVGELDRQLVQTRSELAQALRHVSVVRYDAFGDLGGRFSFSAAMLDDSGDGLILTSIHGRTETRTYIKGINGGKPDIELSPEESESLKLAKKGGEA</sequence>
<feature type="transmembrane region" description="Helical" evidence="2">
    <location>
        <begin position="6"/>
        <end position="31"/>
    </location>
</feature>
<dbReference type="InterPro" id="IPR027981">
    <property type="entry name" value="DUF4446"/>
</dbReference>
<evidence type="ECO:0000313" key="3">
    <source>
        <dbReference type="EMBL" id="CAB4624668.1"/>
    </source>
</evidence>
<keyword evidence="2" id="KW-0812">Transmembrane</keyword>
<evidence type="ECO:0000256" key="2">
    <source>
        <dbReference type="SAM" id="Phobius"/>
    </source>
</evidence>
<keyword evidence="2" id="KW-0472">Membrane</keyword>
<gene>
    <name evidence="3" type="ORF">UFOPK1908_01096</name>
    <name evidence="4" type="ORF">UFOPK2282_00999</name>
    <name evidence="5" type="ORF">UFOPK3576_01458</name>
</gene>
<dbReference type="EMBL" id="CAFBMO010000083">
    <property type="protein sequence ID" value="CAB4916643.1"/>
    <property type="molecule type" value="Genomic_DNA"/>
</dbReference>
<reference evidence="3" key="1">
    <citation type="submission" date="2020-05" db="EMBL/GenBank/DDBJ databases">
        <authorList>
            <person name="Chiriac C."/>
            <person name="Salcher M."/>
            <person name="Ghai R."/>
            <person name="Kavagutti S V."/>
        </authorList>
    </citation>
    <scope>NUCLEOTIDE SEQUENCE</scope>
</reference>
<feature type="compositionally biased region" description="Basic and acidic residues" evidence="1">
    <location>
        <begin position="153"/>
        <end position="164"/>
    </location>
</feature>
<dbReference type="EMBL" id="CAEZVB010000055">
    <property type="protein sequence ID" value="CAB4624668.1"/>
    <property type="molecule type" value="Genomic_DNA"/>
</dbReference>
<evidence type="ECO:0000313" key="4">
    <source>
        <dbReference type="EMBL" id="CAB4669469.1"/>
    </source>
</evidence>